<evidence type="ECO:0000313" key="10">
    <source>
        <dbReference type="Proteomes" id="UP001501414"/>
    </source>
</evidence>
<evidence type="ECO:0000256" key="4">
    <source>
        <dbReference type="ARBA" id="ARBA00022989"/>
    </source>
</evidence>
<evidence type="ECO:0000256" key="2">
    <source>
        <dbReference type="ARBA" id="ARBA00022448"/>
    </source>
</evidence>
<dbReference type="InterPro" id="IPR036259">
    <property type="entry name" value="MFS_trans_sf"/>
</dbReference>
<dbReference type="Pfam" id="PF00083">
    <property type="entry name" value="Sugar_tr"/>
    <property type="match status" value="1"/>
</dbReference>
<dbReference type="PROSITE" id="PS50850">
    <property type="entry name" value="MFS"/>
    <property type="match status" value="1"/>
</dbReference>
<keyword evidence="10" id="KW-1185">Reference proteome</keyword>
<dbReference type="Gene3D" id="1.20.1250.20">
    <property type="entry name" value="MFS general substrate transporter like domains"/>
    <property type="match status" value="1"/>
</dbReference>
<dbReference type="SUPFAM" id="SSF103473">
    <property type="entry name" value="MFS general substrate transporter"/>
    <property type="match status" value="1"/>
</dbReference>
<dbReference type="EMBL" id="BAAAJK010000004">
    <property type="protein sequence ID" value="GAA1382213.1"/>
    <property type="molecule type" value="Genomic_DNA"/>
</dbReference>
<dbReference type="InterPro" id="IPR020846">
    <property type="entry name" value="MFS_dom"/>
</dbReference>
<feature type="transmembrane region" description="Helical" evidence="7">
    <location>
        <begin position="421"/>
        <end position="438"/>
    </location>
</feature>
<evidence type="ECO:0000256" key="6">
    <source>
        <dbReference type="SAM" id="MobiDB-lite"/>
    </source>
</evidence>
<feature type="transmembrane region" description="Helical" evidence="7">
    <location>
        <begin position="89"/>
        <end position="108"/>
    </location>
</feature>
<feature type="transmembrane region" description="Helical" evidence="7">
    <location>
        <begin position="331"/>
        <end position="350"/>
    </location>
</feature>
<evidence type="ECO:0000256" key="7">
    <source>
        <dbReference type="SAM" id="Phobius"/>
    </source>
</evidence>
<dbReference type="RefSeq" id="WP_344018651.1">
    <property type="nucleotide sequence ID" value="NZ_BAAAJK010000004.1"/>
</dbReference>
<feature type="transmembrane region" description="Helical" evidence="7">
    <location>
        <begin position="148"/>
        <end position="174"/>
    </location>
</feature>
<feature type="region of interest" description="Disordered" evidence="6">
    <location>
        <begin position="451"/>
        <end position="470"/>
    </location>
</feature>
<reference evidence="10" key="1">
    <citation type="journal article" date="2019" name="Int. J. Syst. Evol. Microbiol.">
        <title>The Global Catalogue of Microorganisms (GCM) 10K type strain sequencing project: providing services to taxonomists for standard genome sequencing and annotation.</title>
        <authorList>
            <consortium name="The Broad Institute Genomics Platform"/>
            <consortium name="The Broad Institute Genome Sequencing Center for Infectious Disease"/>
            <person name="Wu L."/>
            <person name="Ma J."/>
        </authorList>
    </citation>
    <scope>NUCLEOTIDE SEQUENCE [LARGE SCALE GENOMIC DNA]</scope>
    <source>
        <strain evidence="10">JCM 11896</strain>
    </source>
</reference>
<organism evidence="9 10">
    <name type="scientific">Pseudonocardia kongjuensis</name>
    <dbReference type="NCBI Taxonomy" id="102227"/>
    <lineage>
        <taxon>Bacteria</taxon>
        <taxon>Bacillati</taxon>
        <taxon>Actinomycetota</taxon>
        <taxon>Actinomycetes</taxon>
        <taxon>Pseudonocardiales</taxon>
        <taxon>Pseudonocardiaceae</taxon>
        <taxon>Pseudonocardia</taxon>
    </lineage>
</organism>
<feature type="transmembrane region" description="Helical" evidence="7">
    <location>
        <begin position="180"/>
        <end position="199"/>
    </location>
</feature>
<feature type="transmembrane region" description="Helical" evidence="7">
    <location>
        <begin position="57"/>
        <end position="77"/>
    </location>
</feature>
<feature type="domain" description="Major facilitator superfamily (MFS) profile" evidence="8">
    <location>
        <begin position="24"/>
        <end position="444"/>
    </location>
</feature>
<accession>A0ABP4IBF6</accession>
<feature type="transmembrane region" description="Helical" evidence="7">
    <location>
        <begin position="266"/>
        <end position="291"/>
    </location>
</feature>
<protein>
    <submittedName>
        <fullName evidence="9">MFS transporter</fullName>
    </submittedName>
</protein>
<keyword evidence="3 7" id="KW-0812">Transmembrane</keyword>
<evidence type="ECO:0000256" key="1">
    <source>
        <dbReference type="ARBA" id="ARBA00004651"/>
    </source>
</evidence>
<feature type="transmembrane region" description="Helical" evidence="7">
    <location>
        <begin position="20"/>
        <end position="37"/>
    </location>
</feature>
<dbReference type="Proteomes" id="UP001501414">
    <property type="component" value="Unassembled WGS sequence"/>
</dbReference>
<feature type="transmembrane region" description="Helical" evidence="7">
    <location>
        <begin position="356"/>
        <end position="377"/>
    </location>
</feature>
<keyword evidence="4 7" id="KW-1133">Transmembrane helix</keyword>
<dbReference type="PROSITE" id="PS00216">
    <property type="entry name" value="SUGAR_TRANSPORT_1"/>
    <property type="match status" value="1"/>
</dbReference>
<feature type="transmembrane region" description="Helical" evidence="7">
    <location>
        <begin position="397"/>
        <end position="415"/>
    </location>
</feature>
<dbReference type="PANTHER" id="PTHR23511:SF34">
    <property type="entry name" value="SYNAPTIC VESICLE GLYCOPROTEIN 2"/>
    <property type="match status" value="1"/>
</dbReference>
<evidence type="ECO:0000256" key="3">
    <source>
        <dbReference type="ARBA" id="ARBA00022692"/>
    </source>
</evidence>
<gene>
    <name evidence="9" type="ORF">GCM10009613_09620</name>
</gene>
<sequence length="470" mass="49721">MSITEHEVGARIDRLPIWPYRRVVLLMAGVGFFFAYFEGVNLGVALPGALEAFGSSFAAAATIVSIAMWGAILGTMVGGWVSDRFGRKAAILMATLIYGIGSALTAFAPNVAMFTAMRFIAVMGGAMATISIAAYLSELAPAGKRGRYVAVSIMPAMAGMASVPFIGLAIIPFFDNGWRLVLLVPVLGTIIFLTGYRFLPESPRWLVAHGRGEEAREIVEKSEAYVRSRIPGELAAPEPDVAADRAAATSGGGTWAELLRPPHRRWVLLFAIIWFGIQIPVKSVLGLGVTLLTERGFDITTSITLTIGQSVGVVVGAGVAFMVSDRWARKYSAMAMTIGCGVVVLLMAFFPTNALIVLAFAGIGMFIGLSAPLLYLLTAEHFPTRIRNRGCAIPQTIGDFGGVAGPYVALGAFALGGFSGTFIVLGVIFMLLAVPLALTRNTTGANLEELAERKEVEPRTEPASGAPAPS</sequence>
<feature type="transmembrane region" description="Helical" evidence="7">
    <location>
        <begin position="114"/>
        <end position="136"/>
    </location>
</feature>
<dbReference type="PANTHER" id="PTHR23511">
    <property type="entry name" value="SYNAPTIC VESICLE GLYCOPROTEIN 2"/>
    <property type="match status" value="1"/>
</dbReference>
<dbReference type="InterPro" id="IPR005828">
    <property type="entry name" value="MFS_sugar_transport-like"/>
</dbReference>
<comment type="caution">
    <text evidence="9">The sequence shown here is derived from an EMBL/GenBank/DDBJ whole genome shotgun (WGS) entry which is preliminary data.</text>
</comment>
<evidence type="ECO:0000313" key="9">
    <source>
        <dbReference type="EMBL" id="GAA1382213.1"/>
    </source>
</evidence>
<keyword evidence="2" id="KW-0813">Transport</keyword>
<dbReference type="InterPro" id="IPR005829">
    <property type="entry name" value="Sugar_transporter_CS"/>
</dbReference>
<name>A0ABP4IBF6_9PSEU</name>
<evidence type="ECO:0000256" key="5">
    <source>
        <dbReference type="ARBA" id="ARBA00023136"/>
    </source>
</evidence>
<feature type="transmembrane region" description="Helical" evidence="7">
    <location>
        <begin position="303"/>
        <end position="324"/>
    </location>
</feature>
<feature type="compositionally biased region" description="Basic and acidic residues" evidence="6">
    <location>
        <begin position="451"/>
        <end position="460"/>
    </location>
</feature>
<proteinExistence type="predicted"/>
<evidence type="ECO:0000259" key="8">
    <source>
        <dbReference type="PROSITE" id="PS50850"/>
    </source>
</evidence>
<comment type="subcellular location">
    <subcellularLocation>
        <location evidence="1">Cell membrane</location>
        <topology evidence="1">Multi-pass membrane protein</topology>
    </subcellularLocation>
</comment>
<keyword evidence="5 7" id="KW-0472">Membrane</keyword>